<reference evidence="5 6" key="1">
    <citation type="journal article" date="2021" name="Sci. Rep.">
        <title>Chromosome anchoring in Senegalese sole (Solea senegalensis) reveals sex-associated markers and genome rearrangements in flatfish.</title>
        <authorList>
            <person name="Guerrero-Cozar I."/>
            <person name="Gomez-Garrido J."/>
            <person name="Berbel C."/>
            <person name="Martinez-Blanch J.F."/>
            <person name="Alioto T."/>
            <person name="Claros M.G."/>
            <person name="Gagnaire P.A."/>
            <person name="Manchado M."/>
        </authorList>
    </citation>
    <scope>NUCLEOTIDE SEQUENCE [LARGE SCALE GENOMIC DNA]</scope>
    <source>
        <strain evidence="5">Sse05_10M</strain>
    </source>
</reference>
<gene>
    <name evidence="5" type="ORF">JOB18_031770</name>
</gene>
<feature type="compositionally biased region" description="Polar residues" evidence="3">
    <location>
        <begin position="512"/>
        <end position="521"/>
    </location>
</feature>
<dbReference type="GO" id="GO:0005096">
    <property type="term" value="F:GTPase activator activity"/>
    <property type="evidence" value="ECO:0007669"/>
    <property type="project" value="UniProtKB-KW"/>
</dbReference>
<evidence type="ECO:0000259" key="4">
    <source>
        <dbReference type="PROSITE" id="PS50085"/>
    </source>
</evidence>
<evidence type="ECO:0000256" key="2">
    <source>
        <dbReference type="ARBA" id="ARBA00057316"/>
    </source>
</evidence>
<dbReference type="PANTHER" id="PTHR15711:SF3">
    <property type="entry name" value="RAP1 GTPASE-ACTIVATING PROTEIN 1"/>
    <property type="match status" value="1"/>
</dbReference>
<dbReference type="GO" id="GO:0005737">
    <property type="term" value="C:cytoplasm"/>
    <property type="evidence" value="ECO:0007669"/>
    <property type="project" value="TreeGrafter"/>
</dbReference>
<dbReference type="PROSITE" id="PS50085">
    <property type="entry name" value="RAPGAP"/>
    <property type="match status" value="1"/>
</dbReference>
<evidence type="ECO:0000256" key="3">
    <source>
        <dbReference type="SAM" id="MobiDB-lite"/>
    </source>
</evidence>
<feature type="compositionally biased region" description="Acidic residues" evidence="3">
    <location>
        <begin position="554"/>
        <end position="566"/>
    </location>
</feature>
<dbReference type="EMBL" id="JAGKHQ010000003">
    <property type="protein sequence ID" value="KAG7520556.1"/>
    <property type="molecule type" value="Genomic_DNA"/>
</dbReference>
<name>A0AAV6SRT2_SOLSE</name>
<proteinExistence type="predicted"/>
<dbReference type="EMBL" id="JAGKHQ010000003">
    <property type="protein sequence ID" value="KAG7520555.1"/>
    <property type="molecule type" value="Genomic_DNA"/>
</dbReference>
<keyword evidence="1" id="KW-0343">GTPase activation</keyword>
<dbReference type="Pfam" id="PF02145">
    <property type="entry name" value="Rap_GAP"/>
    <property type="match status" value="1"/>
</dbReference>
<comment type="function">
    <text evidence="2">GTPase activator for the nuclear Ras-related regulatory protein RAP-1A (KREV-1), converting it to the putatively inactive GDP-bound state.</text>
</comment>
<accession>A0AAV6SRT2</accession>
<evidence type="ECO:0000313" key="6">
    <source>
        <dbReference type="Proteomes" id="UP000693946"/>
    </source>
</evidence>
<dbReference type="GO" id="GO:0051056">
    <property type="term" value="P:regulation of small GTPase mediated signal transduction"/>
    <property type="evidence" value="ECO:0007669"/>
    <property type="project" value="InterPro"/>
</dbReference>
<keyword evidence="6" id="KW-1185">Reference proteome</keyword>
<dbReference type="PANTHER" id="PTHR15711">
    <property type="entry name" value="RAP GTPASE-ACTIVATING PROTEIN"/>
    <property type="match status" value="1"/>
</dbReference>
<organism evidence="5 6">
    <name type="scientific">Solea senegalensis</name>
    <name type="common">Senegalese sole</name>
    <dbReference type="NCBI Taxonomy" id="28829"/>
    <lineage>
        <taxon>Eukaryota</taxon>
        <taxon>Metazoa</taxon>
        <taxon>Chordata</taxon>
        <taxon>Craniata</taxon>
        <taxon>Vertebrata</taxon>
        <taxon>Euteleostomi</taxon>
        <taxon>Actinopterygii</taxon>
        <taxon>Neopterygii</taxon>
        <taxon>Teleostei</taxon>
        <taxon>Neoteleostei</taxon>
        <taxon>Acanthomorphata</taxon>
        <taxon>Carangaria</taxon>
        <taxon>Pleuronectiformes</taxon>
        <taxon>Pleuronectoidei</taxon>
        <taxon>Soleidae</taxon>
        <taxon>Solea</taxon>
    </lineage>
</organism>
<feature type="compositionally biased region" description="Basic and acidic residues" evidence="3">
    <location>
        <begin position="609"/>
        <end position="627"/>
    </location>
</feature>
<dbReference type="InterPro" id="IPR000331">
    <property type="entry name" value="Rap/Ran_GAP_dom"/>
</dbReference>
<feature type="compositionally biased region" description="Low complexity" evidence="3">
    <location>
        <begin position="540"/>
        <end position="551"/>
    </location>
</feature>
<dbReference type="Pfam" id="PF21022">
    <property type="entry name" value="Rap-GAP_dimer"/>
    <property type="match status" value="1"/>
</dbReference>
<dbReference type="Proteomes" id="UP000693946">
    <property type="component" value="Linkage Group LG11"/>
</dbReference>
<comment type="caution">
    <text evidence="5">The sequence shown here is derived from an EMBL/GenBank/DDBJ whole genome shotgun (WGS) entry which is preliminary data.</text>
</comment>
<dbReference type="FunFam" id="3.40.50.11210:FF:000003">
    <property type="entry name" value="RAP1 GTPase activating protein 2"/>
    <property type="match status" value="1"/>
</dbReference>
<sequence>MDEQRCAFPPPLKTEEDYIPYPSVHEVLGRRSPFPLILLPQFGGYWIEGTNHELSDALDSEQVQPLSPNSRTKLECNTTATLYRKHFLGKEHFNYYSVDGALGHMVFSLKYDVIGGQEHLRLMLRTKLKTYHDVIPISCLTEFPNVVQMAKLVCEEVNVDRFFPVLYPKASRLIVTFDEHVISNNFKFGVVYQKFGQTSEEELFGNSEESPAFVEFLAFLGEKIELHNFKGFRGGLDVTHGQTGTESIYCNYRNKEVMFHVSTKLPYTEGDTQQLQRKRHIGNDIVAIIFQEENTPFVPDMIASNFLHAYVVVQVVNPCSDDVLYKVSVTARDDVPFFGPALPNPAFFKKGPEFHDFLFTKLINAEYACYKAEKFAKLEERTRSALLETLYEELHVNSQAMMGVGGEDDKLENGSGGGGGFFESFKSLLVPGKSPSKYGRRGSAIGIGTVEESLIIPGKSPTRKRSGPFSARRSSAIGIENIQEVQERSRENSPNTQKTPDSGHVSQDPKSDNSSNQSSPEVLTAAKNRAPSIPEGQDLSRSSSNASSFASVVEENETEATEDYDTGMESLSSAGTPHKRDSFTYSNWMEDSISSASTASCGSSPGPGKPERGKGTDIRIKLERPYDHQSSSNC</sequence>
<evidence type="ECO:0000256" key="1">
    <source>
        <dbReference type="ARBA" id="ARBA00022468"/>
    </source>
</evidence>
<feature type="domain" description="Rap-GAP" evidence="4">
    <location>
        <begin position="174"/>
        <end position="390"/>
    </location>
</feature>
<dbReference type="InterPro" id="IPR050989">
    <property type="entry name" value="Rap1_Ran_GAP"/>
</dbReference>
<feature type="compositionally biased region" description="Low complexity" evidence="3">
    <location>
        <begin position="592"/>
        <end position="606"/>
    </location>
</feature>
<protein>
    <submittedName>
        <fullName evidence="5">Rap1 GTPase-activating 1-like isoform X6</fullName>
    </submittedName>
</protein>
<reference evidence="5" key="2">
    <citation type="submission" date="2021-03" db="EMBL/GenBank/DDBJ databases">
        <authorList>
            <person name="Guerrero-Cozar I."/>
            <person name="Gomez-Garrido J."/>
            <person name="Berbel C."/>
            <person name="Martinez-Blanch J.F."/>
            <person name="Alioto T."/>
            <person name="Claros M.G."/>
            <person name="Gagnaire P.A."/>
            <person name="Manchado M."/>
        </authorList>
    </citation>
    <scope>NUCLEOTIDE SEQUENCE</scope>
    <source>
        <strain evidence="5">Sse05_10M</strain>
        <tissue evidence="5">Blood</tissue>
    </source>
</reference>
<feature type="region of interest" description="Disordered" evidence="3">
    <location>
        <begin position="456"/>
        <end position="634"/>
    </location>
</feature>
<dbReference type="AlphaFoldDB" id="A0AAV6SRT2"/>
<evidence type="ECO:0000313" key="5">
    <source>
        <dbReference type="EMBL" id="KAG7520555.1"/>
    </source>
</evidence>